<reference evidence="5 6" key="1">
    <citation type="journal article" date="2016" name="Proc. Natl. Acad. Sci. U.S.A.">
        <title>Lipid metabolic changes in an early divergent fungus govern the establishment of a mutualistic symbiosis with endobacteria.</title>
        <authorList>
            <person name="Lastovetsky O.A."/>
            <person name="Gaspar M.L."/>
            <person name="Mondo S.J."/>
            <person name="LaButti K.M."/>
            <person name="Sandor L."/>
            <person name="Grigoriev I.V."/>
            <person name="Henry S.A."/>
            <person name="Pawlowska T.E."/>
        </authorList>
    </citation>
    <scope>NUCLEOTIDE SEQUENCE [LARGE SCALE GENOMIC DNA]</scope>
    <source>
        <strain evidence="5 6">ATCC 52813</strain>
    </source>
</reference>
<evidence type="ECO:0000256" key="3">
    <source>
        <dbReference type="ARBA" id="ARBA00022746"/>
    </source>
</evidence>
<feature type="transmembrane region" description="Helical" evidence="4">
    <location>
        <begin position="6"/>
        <end position="21"/>
    </location>
</feature>
<keyword evidence="6" id="KW-1185">Reference proteome</keyword>
<dbReference type="GeneID" id="35436568"/>
<organism evidence="5 6">
    <name type="scientific">Rhizopus microsporus ATCC 52813</name>
    <dbReference type="NCBI Taxonomy" id="1340429"/>
    <lineage>
        <taxon>Eukaryota</taxon>
        <taxon>Fungi</taxon>
        <taxon>Fungi incertae sedis</taxon>
        <taxon>Mucoromycota</taxon>
        <taxon>Mucoromycotina</taxon>
        <taxon>Mucoromycetes</taxon>
        <taxon>Mucorales</taxon>
        <taxon>Mucorineae</taxon>
        <taxon>Rhizopodaceae</taxon>
        <taxon>Rhizopus</taxon>
    </lineage>
</organism>
<dbReference type="STRING" id="1340429.A0A2G4SUY1"/>
<dbReference type="SFLD" id="SFLDG01212">
    <property type="entry name" value="Phytoene_synthase_like"/>
    <property type="match status" value="1"/>
</dbReference>
<dbReference type="Pfam" id="PF00494">
    <property type="entry name" value="SQS_PSY"/>
    <property type="match status" value="1"/>
</dbReference>
<gene>
    <name evidence="5" type="ORF">RHIMIDRAFT_134133</name>
</gene>
<dbReference type="InterPro" id="IPR008949">
    <property type="entry name" value="Isoprenoid_synthase_dom_sf"/>
</dbReference>
<dbReference type="SUPFAM" id="SSF48576">
    <property type="entry name" value="Terpenoid synthases"/>
    <property type="match status" value="1"/>
</dbReference>
<protein>
    <recommendedName>
        <fullName evidence="2">15-cis-phytoene synthase</fullName>
        <ecNumber evidence="2">2.5.1.32</ecNumber>
    </recommendedName>
</protein>
<dbReference type="PANTHER" id="PTHR31480">
    <property type="entry name" value="BIFUNCTIONAL LYCOPENE CYCLASE/PHYTOENE SYNTHASE"/>
    <property type="match status" value="1"/>
</dbReference>
<proteinExistence type="predicted"/>
<keyword evidence="4" id="KW-0472">Membrane</keyword>
<evidence type="ECO:0000313" key="5">
    <source>
        <dbReference type="EMBL" id="PHZ12579.1"/>
    </source>
</evidence>
<keyword evidence="3" id="KW-0125">Carotenoid biosynthesis</keyword>
<feature type="transmembrane region" description="Helical" evidence="4">
    <location>
        <begin position="149"/>
        <end position="166"/>
    </location>
</feature>
<dbReference type="Gene3D" id="1.10.600.10">
    <property type="entry name" value="Farnesyl Diphosphate Synthase"/>
    <property type="match status" value="1"/>
</dbReference>
<dbReference type="RefSeq" id="XP_023466287.1">
    <property type="nucleotide sequence ID" value="XM_023605578.1"/>
</dbReference>
<dbReference type="SFLD" id="SFLDG01018">
    <property type="entry name" value="Squalene/Phytoene_Synthase_Lik"/>
    <property type="match status" value="1"/>
</dbReference>
<dbReference type="InterPro" id="IPR002060">
    <property type="entry name" value="Squ/phyt_synthse"/>
</dbReference>
<dbReference type="Proteomes" id="UP000242254">
    <property type="component" value="Unassembled WGS sequence"/>
</dbReference>
<evidence type="ECO:0000313" key="6">
    <source>
        <dbReference type="Proteomes" id="UP000242254"/>
    </source>
</evidence>
<accession>A0A2G4SUY1</accession>
<dbReference type="GO" id="GO:0016117">
    <property type="term" value="P:carotenoid biosynthetic process"/>
    <property type="evidence" value="ECO:0007669"/>
    <property type="project" value="UniProtKB-KW"/>
</dbReference>
<sequence>MSTLFNSFITALFIFSIYRPFISKLDKVKYITLGSISFLIPFTLHQHTQSRNTHSINGTFTSDSILKLRSWNDLTVQLHDNDNTLLLNDSFTLLYITIFTVSLCGLLTRWHFPITFVKPNSNIYISGLMRHGISICLVVLAILRNSSNYILSFTLASIGGLWYLSGPYLIRRWKAISASLFISSTAAYLICNSSKHGFFHALSYQHALAFTALLVIVCNVMDHLDAILNTYPHLITCDKDKQAKLQNPLTTIYWVAIFRLVLNMPSESDLHTGPIEDLNTAIRALGPASRSWKTMAALFPANLRQDLCLLYSFFRTADDLVDDAPTPEQCEQNLVTIRKFLRDVFTEASEKEDRVVATTSDDLSVPSHVNWDYYASMLPNDDVLAIFRNFARISHYLCPRAMFELTEAWELDLRGKPIKKQSDLLRYAALISGTFGELCTCVIMYKTGRGNWGGRDKTARNEDVLSRARATGQCLQLINIARDIIADSLVGRCYVPLQYMPHPPQAIYQLLKFARNPMQVGEGTLKSFAIRILNLADQISDKAQRGIDGLPEEVQDSIRAAFEIYTAIGPTLRNDPGFPIRAKVPKRQQQWIALRCIYGFRGPVARAIASAYYQAVSAYFGTFDRLSAARTATKSY</sequence>
<evidence type="ECO:0000256" key="1">
    <source>
        <dbReference type="ARBA" id="ARBA00001805"/>
    </source>
</evidence>
<keyword evidence="4" id="KW-0812">Transmembrane</keyword>
<dbReference type="AlphaFoldDB" id="A0A2G4SUY1"/>
<comment type="catalytic activity">
    <reaction evidence="1">
        <text>2 (2E,6E,10E)-geranylgeranyl diphosphate = 15-cis-phytoene + 2 diphosphate</text>
        <dbReference type="Rhea" id="RHEA:34475"/>
        <dbReference type="ChEBI" id="CHEBI:27787"/>
        <dbReference type="ChEBI" id="CHEBI:33019"/>
        <dbReference type="ChEBI" id="CHEBI:58756"/>
        <dbReference type="EC" id="2.5.1.32"/>
    </reaction>
</comment>
<evidence type="ECO:0000256" key="2">
    <source>
        <dbReference type="ARBA" id="ARBA00012396"/>
    </source>
</evidence>
<dbReference type="GO" id="GO:0004311">
    <property type="term" value="F:geranylgeranyl diphosphate synthase activity"/>
    <property type="evidence" value="ECO:0007669"/>
    <property type="project" value="InterPro"/>
</dbReference>
<dbReference type="EC" id="2.5.1.32" evidence="2"/>
<evidence type="ECO:0000256" key="4">
    <source>
        <dbReference type="SAM" id="Phobius"/>
    </source>
</evidence>
<dbReference type="SFLD" id="SFLDS00005">
    <property type="entry name" value="Isoprenoid_Synthase_Type_I"/>
    <property type="match status" value="1"/>
</dbReference>
<name>A0A2G4SUY1_RHIZD</name>
<feature type="transmembrane region" description="Helical" evidence="4">
    <location>
        <begin position="93"/>
        <end position="112"/>
    </location>
</feature>
<feature type="transmembrane region" description="Helical" evidence="4">
    <location>
        <begin position="124"/>
        <end position="143"/>
    </location>
</feature>
<keyword evidence="4" id="KW-1133">Transmembrane helix</keyword>
<dbReference type="InterPro" id="IPR044843">
    <property type="entry name" value="Trans_IPPS_bact-type"/>
</dbReference>
<dbReference type="EMBL" id="KZ303849">
    <property type="protein sequence ID" value="PHZ12579.1"/>
    <property type="molecule type" value="Genomic_DNA"/>
</dbReference>